<dbReference type="GO" id="GO:0006284">
    <property type="term" value="P:base-excision repair"/>
    <property type="evidence" value="ECO:0007669"/>
    <property type="project" value="InterPro"/>
</dbReference>
<evidence type="ECO:0000256" key="9">
    <source>
        <dbReference type="ARBA" id="ARBA00023204"/>
    </source>
</evidence>
<keyword evidence="7" id="KW-0408">Iron</keyword>
<keyword evidence="5" id="KW-0227">DNA damage</keyword>
<dbReference type="Gene3D" id="1.10.340.30">
    <property type="entry name" value="Hypothetical protein, domain 2"/>
    <property type="match status" value="1"/>
</dbReference>
<dbReference type="SUPFAM" id="SSF48150">
    <property type="entry name" value="DNA-glycosylase"/>
    <property type="match status" value="1"/>
</dbReference>
<evidence type="ECO:0000313" key="14">
    <source>
        <dbReference type="Proteomes" id="UP000199387"/>
    </source>
</evidence>
<feature type="domain" description="HhH-GPD" evidence="12">
    <location>
        <begin position="39"/>
        <end position="194"/>
    </location>
</feature>
<dbReference type="GO" id="GO:0046872">
    <property type="term" value="F:metal ion binding"/>
    <property type="evidence" value="ECO:0007669"/>
    <property type="project" value="UniProtKB-KW"/>
</dbReference>
<dbReference type="PROSITE" id="PS00764">
    <property type="entry name" value="ENDONUCLEASE_III_1"/>
    <property type="match status" value="1"/>
</dbReference>
<dbReference type="InterPro" id="IPR003265">
    <property type="entry name" value="HhH-GPD_domain"/>
</dbReference>
<dbReference type="GO" id="GO:0016798">
    <property type="term" value="F:hydrolase activity, acting on glycosyl bonds"/>
    <property type="evidence" value="ECO:0007669"/>
    <property type="project" value="UniProtKB-KW"/>
</dbReference>
<dbReference type="GO" id="GO:0140097">
    <property type="term" value="F:catalytic activity, acting on DNA"/>
    <property type="evidence" value="ECO:0007669"/>
    <property type="project" value="UniProtKB-ARBA"/>
</dbReference>
<proteinExistence type="inferred from homology"/>
<evidence type="ECO:0000256" key="7">
    <source>
        <dbReference type="ARBA" id="ARBA00023004"/>
    </source>
</evidence>
<dbReference type="AlphaFoldDB" id="A0A1G6HP70"/>
<evidence type="ECO:0000313" key="13">
    <source>
        <dbReference type="EMBL" id="SDB96069.1"/>
    </source>
</evidence>
<evidence type="ECO:0000256" key="3">
    <source>
        <dbReference type="ARBA" id="ARBA00022485"/>
    </source>
</evidence>
<dbReference type="GO" id="GO:0003677">
    <property type="term" value="F:DNA binding"/>
    <property type="evidence" value="ECO:0007669"/>
    <property type="project" value="InterPro"/>
</dbReference>
<keyword evidence="10" id="KW-0326">Glycosidase</keyword>
<reference evidence="13 14" key="1">
    <citation type="submission" date="2016-10" db="EMBL/GenBank/DDBJ databases">
        <authorList>
            <person name="de Groot N.N."/>
        </authorList>
    </citation>
    <scope>NUCLEOTIDE SEQUENCE [LARGE SCALE GENOMIC DNA]</scope>
    <source>
        <strain evidence="13 14">DSM 45514</strain>
    </source>
</reference>
<evidence type="ECO:0000256" key="8">
    <source>
        <dbReference type="ARBA" id="ARBA00023014"/>
    </source>
</evidence>
<dbReference type="InterPro" id="IPR023170">
    <property type="entry name" value="HhH_base_excis_C"/>
</dbReference>
<evidence type="ECO:0000256" key="5">
    <source>
        <dbReference type="ARBA" id="ARBA00022763"/>
    </source>
</evidence>
<organism evidence="13 14">
    <name type="scientific">Melghirimyces thermohalophilus</name>
    <dbReference type="NCBI Taxonomy" id="1236220"/>
    <lineage>
        <taxon>Bacteria</taxon>
        <taxon>Bacillati</taxon>
        <taxon>Bacillota</taxon>
        <taxon>Bacilli</taxon>
        <taxon>Bacillales</taxon>
        <taxon>Thermoactinomycetaceae</taxon>
        <taxon>Melghirimyces</taxon>
    </lineage>
</organism>
<sequence length="224" mass="26102">MQLDWIHIQEILDKWKPGWTEADWWGLDNPFEKLLGSILVQHTTWSNASRGLKRLRAKGWNRSERVARVPDEQLMEAIRPAGFYQNKAATIHRVCRWLNGYGGIRPVAANFSRDRLREELLTIKGIGPETADMLLLYVFGKTSFIGDTYTRRLMLRLRGVKMDDRDIRQSVLSQIRNQDVLRRFHALIVELGKEHCKKRRPRCHSCPFREECIYVEAGGETGGR</sequence>
<dbReference type="Proteomes" id="UP000199387">
    <property type="component" value="Unassembled WGS sequence"/>
</dbReference>
<feature type="domain" description="Helix-hairpin-helix DNA-binding motif class 1" evidence="11">
    <location>
        <begin position="118"/>
        <end position="137"/>
    </location>
</feature>
<keyword evidence="14" id="KW-1185">Reference proteome</keyword>
<dbReference type="Pfam" id="PF00730">
    <property type="entry name" value="HhH-GPD"/>
    <property type="match status" value="1"/>
</dbReference>
<evidence type="ECO:0000256" key="2">
    <source>
        <dbReference type="ARBA" id="ARBA00008343"/>
    </source>
</evidence>
<dbReference type="SMART" id="SM00278">
    <property type="entry name" value="HhH1"/>
    <property type="match status" value="1"/>
</dbReference>
<evidence type="ECO:0000259" key="12">
    <source>
        <dbReference type="SMART" id="SM00478"/>
    </source>
</evidence>
<dbReference type="InterPro" id="IPR004035">
    <property type="entry name" value="Endouclease-III_FeS-bd_BS"/>
</dbReference>
<dbReference type="RefSeq" id="WP_176757731.1">
    <property type="nucleotide sequence ID" value="NZ_FMZA01000001.1"/>
</dbReference>
<protein>
    <submittedName>
        <fullName evidence="13">DNA-3-methyladenine glycosylase III</fullName>
    </submittedName>
</protein>
<dbReference type="PANTHER" id="PTHR10359:SF19">
    <property type="entry name" value="DNA REPAIR GLYCOSYLASE MJ1434-RELATED"/>
    <property type="match status" value="1"/>
</dbReference>
<dbReference type="EMBL" id="FMZA01000001">
    <property type="protein sequence ID" value="SDB96069.1"/>
    <property type="molecule type" value="Genomic_DNA"/>
</dbReference>
<keyword evidence="9" id="KW-0234">DNA repair</keyword>
<keyword evidence="8" id="KW-0411">Iron-sulfur</keyword>
<evidence type="ECO:0000256" key="1">
    <source>
        <dbReference type="ARBA" id="ARBA00001966"/>
    </source>
</evidence>
<dbReference type="InterPro" id="IPR011257">
    <property type="entry name" value="DNA_glycosylase"/>
</dbReference>
<name>A0A1G6HP70_9BACL</name>
<keyword evidence="4" id="KW-0479">Metal-binding</keyword>
<evidence type="ECO:0000256" key="4">
    <source>
        <dbReference type="ARBA" id="ARBA00022723"/>
    </source>
</evidence>
<gene>
    <name evidence="13" type="ORF">SAMN04488112_101135</name>
</gene>
<evidence type="ECO:0000259" key="11">
    <source>
        <dbReference type="SMART" id="SM00278"/>
    </source>
</evidence>
<evidence type="ECO:0000256" key="10">
    <source>
        <dbReference type="ARBA" id="ARBA00023295"/>
    </source>
</evidence>
<dbReference type="InterPro" id="IPR003583">
    <property type="entry name" value="Hlx-hairpin-Hlx_DNA-bd_motif"/>
</dbReference>
<dbReference type="GO" id="GO:0051539">
    <property type="term" value="F:4 iron, 4 sulfur cluster binding"/>
    <property type="evidence" value="ECO:0007669"/>
    <property type="project" value="UniProtKB-KW"/>
</dbReference>
<dbReference type="CDD" id="cd00056">
    <property type="entry name" value="ENDO3c"/>
    <property type="match status" value="1"/>
</dbReference>
<evidence type="ECO:0000256" key="6">
    <source>
        <dbReference type="ARBA" id="ARBA00022801"/>
    </source>
</evidence>
<accession>A0A1G6HP70</accession>
<dbReference type="STRING" id="1236220.SAMN04488112_101135"/>
<keyword evidence="6" id="KW-0378">Hydrolase</keyword>
<keyword evidence="3" id="KW-0004">4Fe-4S</keyword>
<comment type="similarity">
    <text evidence="2">Belongs to the Nth/MutY family.</text>
</comment>
<dbReference type="SMART" id="SM00478">
    <property type="entry name" value="ENDO3c"/>
    <property type="match status" value="1"/>
</dbReference>
<dbReference type="PANTHER" id="PTHR10359">
    <property type="entry name" value="A/G-SPECIFIC ADENINE GLYCOSYLASE/ENDONUCLEASE III"/>
    <property type="match status" value="1"/>
</dbReference>
<dbReference type="SMART" id="SM00525">
    <property type="entry name" value="FES"/>
    <property type="match status" value="1"/>
</dbReference>
<dbReference type="InterPro" id="IPR003651">
    <property type="entry name" value="Endonuclease3_FeS-loop_motif"/>
</dbReference>
<dbReference type="Gene3D" id="1.10.1670.10">
    <property type="entry name" value="Helix-hairpin-Helix base-excision DNA repair enzymes (C-terminal)"/>
    <property type="match status" value="1"/>
</dbReference>
<dbReference type="PIRSF" id="PIRSF001435">
    <property type="entry name" value="Nth"/>
    <property type="match status" value="1"/>
</dbReference>
<comment type="cofactor">
    <cofactor evidence="1">
        <name>[4Fe-4S] cluster</name>
        <dbReference type="ChEBI" id="CHEBI:49883"/>
    </cofactor>
</comment>